<dbReference type="Proteomes" id="UP001250656">
    <property type="component" value="Unassembled WGS sequence"/>
</dbReference>
<feature type="domain" description="NADP-dependent oxidoreductase" evidence="2">
    <location>
        <begin position="14"/>
        <end position="306"/>
    </location>
</feature>
<dbReference type="InterPro" id="IPR050791">
    <property type="entry name" value="Aldo-Keto_reductase"/>
</dbReference>
<dbReference type="PANTHER" id="PTHR43625:SF77">
    <property type="entry name" value="ALDO-KETO REDUCTASE"/>
    <property type="match status" value="1"/>
</dbReference>
<accession>A0ABU3L3N5</accession>
<evidence type="ECO:0000313" key="4">
    <source>
        <dbReference type="Proteomes" id="UP001250656"/>
    </source>
</evidence>
<reference evidence="3 4" key="1">
    <citation type="submission" date="2023-09" db="EMBL/GenBank/DDBJ databases">
        <title>Novel taxa isolated from Blanes Bay.</title>
        <authorList>
            <person name="Rey-Velasco X."/>
            <person name="Lucena T."/>
        </authorList>
    </citation>
    <scope>NUCLEOTIDE SEQUENCE [LARGE SCALE GENOMIC DNA]</scope>
    <source>
        <strain evidence="3 4">S334</strain>
    </source>
</reference>
<organism evidence="3 4">
    <name type="scientific">Pricia mediterranea</name>
    <dbReference type="NCBI Taxonomy" id="3076079"/>
    <lineage>
        <taxon>Bacteria</taxon>
        <taxon>Pseudomonadati</taxon>
        <taxon>Bacteroidota</taxon>
        <taxon>Flavobacteriia</taxon>
        <taxon>Flavobacteriales</taxon>
        <taxon>Flavobacteriaceae</taxon>
        <taxon>Pricia</taxon>
    </lineage>
</organism>
<name>A0ABU3L3N5_9FLAO</name>
<protein>
    <submittedName>
        <fullName evidence="3">Aldo/keto reductase</fullName>
    </submittedName>
</protein>
<evidence type="ECO:0000256" key="1">
    <source>
        <dbReference type="ARBA" id="ARBA00023002"/>
    </source>
</evidence>
<proteinExistence type="predicted"/>
<evidence type="ECO:0000259" key="2">
    <source>
        <dbReference type="Pfam" id="PF00248"/>
    </source>
</evidence>
<evidence type="ECO:0000313" key="3">
    <source>
        <dbReference type="EMBL" id="MDT7827998.1"/>
    </source>
</evidence>
<dbReference type="RefSeq" id="WP_314013129.1">
    <property type="nucleotide sequence ID" value="NZ_JAVTTP010000001.1"/>
</dbReference>
<keyword evidence="4" id="KW-1185">Reference proteome</keyword>
<dbReference type="InterPro" id="IPR036812">
    <property type="entry name" value="NAD(P)_OxRdtase_dom_sf"/>
</dbReference>
<dbReference type="SUPFAM" id="SSF51430">
    <property type="entry name" value="NAD(P)-linked oxidoreductase"/>
    <property type="match status" value="1"/>
</dbReference>
<comment type="caution">
    <text evidence="3">The sequence shown here is derived from an EMBL/GenBank/DDBJ whole genome shotgun (WGS) entry which is preliminary data.</text>
</comment>
<gene>
    <name evidence="3" type="ORF">RQM65_04890</name>
</gene>
<dbReference type="CDD" id="cd19078">
    <property type="entry name" value="AKR_AKR13C1_2"/>
    <property type="match status" value="1"/>
</dbReference>
<keyword evidence="1" id="KW-0560">Oxidoreductase</keyword>
<sequence>MKVRTLGQDLKASEIGLGCMGMSFGYGPAKDEKEMIQLIRKAVEMGIIFFDTAEVYGPYINEKLVGKALKPFKNQVQIATKFGFGYQDGKVTGLDSSPTGIRNMVDASLKRLQVDAIDLLYQHRVDPNVPIEEVAGAVKELIAEGKVQHFGLSEAGVDVIKRAHSVQPVTALQSEYSLFWREPEEEIMPVLEELGIGFVPFSPLGKGLLTGKIDKNTSFSDNDFRSSVPRFSEENLKQNFALVDLVTNYAKEKNATPAQVALAWILYQKPWIIPIPGTTKISLLEENLGAAKITFTDEELQQITEATSKVDLVGERYSEANQKMINR</sequence>
<dbReference type="Gene3D" id="3.20.20.100">
    <property type="entry name" value="NADP-dependent oxidoreductase domain"/>
    <property type="match status" value="1"/>
</dbReference>
<dbReference type="InterPro" id="IPR023210">
    <property type="entry name" value="NADP_OxRdtase_dom"/>
</dbReference>
<dbReference type="Pfam" id="PF00248">
    <property type="entry name" value="Aldo_ket_red"/>
    <property type="match status" value="1"/>
</dbReference>
<dbReference type="EMBL" id="JAVTTP010000001">
    <property type="protein sequence ID" value="MDT7827998.1"/>
    <property type="molecule type" value="Genomic_DNA"/>
</dbReference>
<dbReference type="PANTHER" id="PTHR43625">
    <property type="entry name" value="AFLATOXIN B1 ALDEHYDE REDUCTASE"/>
    <property type="match status" value="1"/>
</dbReference>